<feature type="transmembrane region" description="Helical" evidence="8">
    <location>
        <begin position="411"/>
        <end position="432"/>
    </location>
</feature>
<dbReference type="GO" id="GO:0000030">
    <property type="term" value="F:mannosyltransferase activity"/>
    <property type="evidence" value="ECO:0007669"/>
    <property type="project" value="InterPro"/>
</dbReference>
<accession>H8GMJ1</accession>
<feature type="transmembrane region" description="Helical" evidence="8">
    <location>
        <begin position="381"/>
        <end position="399"/>
    </location>
</feature>
<keyword evidence="2" id="KW-1003">Cell membrane</keyword>
<keyword evidence="6 8" id="KW-1133">Transmembrane helix</keyword>
<keyword evidence="5 8" id="KW-0812">Transmembrane</keyword>
<evidence type="ECO:0000313" key="11">
    <source>
        <dbReference type="Proteomes" id="UP000005090"/>
    </source>
</evidence>
<feature type="transmembrane region" description="Helical" evidence="8">
    <location>
        <begin position="295"/>
        <end position="314"/>
    </location>
</feature>
<sequence>MYHFLSVRTWVFVIWAILVSVALYARPLLPVDETRYAAVAWEMWLRSDFLVPHLNGELYSHKPPLLFWLMQLTWLLFGVNDWSLRLVSPLFALGTVYLTSAIARLLWPECKTVADMAPIMLLGSGFWIVFSTLTMFDMMLAFFVALGIYGLLKLADAGLTLPRWLLLGAAVGGGVLSKGPVVLLHLLPVALTAPWWHRELRPGSYWKRWYAGLAFSILLGAAIALCWALPAGMAGGEVYRNAIFWGQTQGRLVESFAHPLPWWWYAQFMPAMLLPWLLMKPIWQGLKTLNPKEAGLRFCAVWGVPLFIVFSAISGKRIHYLLPMFPLLVLVLARAAEQADEGRSDWRHAHQGITASLALLGGVMAALSWTDAFQHRIAELAALSPLWGAGVLIVAGLLWRYRAKNAPESVFAVSTAIVISVLIISSAVFSVIGERFDTRPIGAQITEVLNQGKEVAYMGAVYHGEYIFTGRLTKPVKVFHFLPLLEEWMPEHPDDYLLMRFKRESDLPAQFPYYRHRYKNTYVAVVPIREFLAHPELKKILYY</sequence>
<feature type="transmembrane region" description="Helical" evidence="8">
    <location>
        <begin position="6"/>
        <end position="25"/>
    </location>
</feature>
<dbReference type="HOGENOM" id="CLU_504099_0_0_6"/>
<organism evidence="10 11">
    <name type="scientific">Methylomicrobium album BG8</name>
    <dbReference type="NCBI Taxonomy" id="686340"/>
    <lineage>
        <taxon>Bacteria</taxon>
        <taxon>Pseudomonadati</taxon>
        <taxon>Pseudomonadota</taxon>
        <taxon>Gammaproteobacteria</taxon>
        <taxon>Methylococcales</taxon>
        <taxon>Methylococcaceae</taxon>
        <taxon>Methylomicrobium</taxon>
    </lineage>
</organism>
<dbReference type="RefSeq" id="WP_005369061.1">
    <property type="nucleotide sequence ID" value="NZ_CM001475.1"/>
</dbReference>
<evidence type="ECO:0000259" key="9">
    <source>
        <dbReference type="Pfam" id="PF02366"/>
    </source>
</evidence>
<dbReference type="Pfam" id="PF02366">
    <property type="entry name" value="PMT"/>
    <property type="match status" value="1"/>
</dbReference>
<comment type="subcellular location">
    <subcellularLocation>
        <location evidence="1">Cell membrane</location>
        <topology evidence="1">Multi-pass membrane protein</topology>
    </subcellularLocation>
</comment>
<gene>
    <name evidence="10" type="ORF">Metal_0375</name>
</gene>
<dbReference type="PANTHER" id="PTHR33908">
    <property type="entry name" value="MANNOSYLTRANSFERASE YKCB-RELATED"/>
    <property type="match status" value="1"/>
</dbReference>
<dbReference type="GO" id="GO:0005886">
    <property type="term" value="C:plasma membrane"/>
    <property type="evidence" value="ECO:0007669"/>
    <property type="project" value="UniProtKB-SubCell"/>
</dbReference>
<keyword evidence="11" id="KW-1185">Reference proteome</keyword>
<evidence type="ECO:0000256" key="3">
    <source>
        <dbReference type="ARBA" id="ARBA00022676"/>
    </source>
</evidence>
<dbReference type="GO" id="GO:0010041">
    <property type="term" value="P:response to iron(III) ion"/>
    <property type="evidence" value="ECO:0007669"/>
    <property type="project" value="TreeGrafter"/>
</dbReference>
<dbReference type="EMBL" id="CM001475">
    <property type="protein sequence ID" value="EIC28231.1"/>
    <property type="molecule type" value="Genomic_DNA"/>
</dbReference>
<proteinExistence type="predicted"/>
<dbReference type="AlphaFoldDB" id="H8GMJ1"/>
<feature type="transmembrane region" description="Helical" evidence="8">
    <location>
        <begin position="349"/>
        <end position="369"/>
    </location>
</feature>
<dbReference type="eggNOG" id="COG1807">
    <property type="taxonomic scope" value="Bacteria"/>
</dbReference>
<protein>
    <submittedName>
        <fullName evidence="10">PMT family glycosyltransferase, 4-amino-4-deoxy-L-arabinose transferase</fullName>
    </submittedName>
</protein>
<feature type="domain" description="ArnT-like N-terminal" evidence="9">
    <location>
        <begin position="34"/>
        <end position="228"/>
    </location>
</feature>
<evidence type="ECO:0000256" key="4">
    <source>
        <dbReference type="ARBA" id="ARBA00022679"/>
    </source>
</evidence>
<keyword evidence="3" id="KW-0328">Glycosyltransferase</keyword>
<dbReference type="InterPro" id="IPR050297">
    <property type="entry name" value="LipidA_mod_glycosyltrf_83"/>
</dbReference>
<feature type="transmembrane region" description="Helical" evidence="8">
    <location>
        <begin position="320"/>
        <end position="337"/>
    </location>
</feature>
<dbReference type="InterPro" id="IPR003342">
    <property type="entry name" value="ArnT-like_N"/>
</dbReference>
<evidence type="ECO:0000256" key="1">
    <source>
        <dbReference type="ARBA" id="ARBA00004651"/>
    </source>
</evidence>
<feature type="transmembrane region" description="Helical" evidence="8">
    <location>
        <begin position="90"/>
        <end position="107"/>
    </location>
</feature>
<reference evidence="10 11" key="1">
    <citation type="journal article" date="2013" name="Genome Announc.">
        <title>Genome Sequence of the Obligate Gammaproteobacterial Methanotroph Methylomicrobium album Strain BG8.</title>
        <authorList>
            <person name="Kits K.D."/>
            <person name="Kalyuzhnaya M.G."/>
            <person name="Klotz M.G."/>
            <person name="Jetten M.S."/>
            <person name="Op den Camp H.J."/>
            <person name="Vuilleumier S."/>
            <person name="Bringel F."/>
            <person name="Dispirito A.A."/>
            <person name="Murrell J.C."/>
            <person name="Bruce D."/>
            <person name="Cheng J.F."/>
            <person name="Copeland A."/>
            <person name="Goodwin L."/>
            <person name="Hauser L."/>
            <person name="Lajus A."/>
            <person name="Land M.L."/>
            <person name="Lapidus A."/>
            <person name="Lucas S."/>
            <person name="Medigue C."/>
            <person name="Pitluck S."/>
            <person name="Woyke T."/>
            <person name="Zeytun A."/>
            <person name="Stein L.Y."/>
        </authorList>
    </citation>
    <scope>NUCLEOTIDE SEQUENCE [LARGE SCALE GENOMIC DNA]</scope>
    <source>
        <strain evidence="10 11">BG8</strain>
    </source>
</reference>
<dbReference type="GO" id="GO:0016763">
    <property type="term" value="F:pentosyltransferase activity"/>
    <property type="evidence" value="ECO:0007669"/>
    <property type="project" value="TreeGrafter"/>
</dbReference>
<evidence type="ECO:0000313" key="10">
    <source>
        <dbReference type="EMBL" id="EIC28231.1"/>
    </source>
</evidence>
<keyword evidence="4 10" id="KW-0808">Transferase</keyword>
<dbReference type="GO" id="GO:0009103">
    <property type="term" value="P:lipopolysaccharide biosynthetic process"/>
    <property type="evidence" value="ECO:0007669"/>
    <property type="project" value="UniProtKB-ARBA"/>
</dbReference>
<name>H8GMJ1_METAL</name>
<feature type="transmembrane region" description="Helical" evidence="8">
    <location>
        <begin position="209"/>
        <end position="230"/>
    </location>
</feature>
<dbReference type="GO" id="GO:0006493">
    <property type="term" value="P:protein O-linked glycosylation"/>
    <property type="evidence" value="ECO:0007669"/>
    <property type="project" value="InterPro"/>
</dbReference>
<dbReference type="PANTHER" id="PTHR33908:SF3">
    <property type="entry name" value="UNDECAPRENYL PHOSPHATE-ALPHA-4-AMINO-4-DEOXY-L-ARABINOSE ARABINOSYL TRANSFERASE"/>
    <property type="match status" value="1"/>
</dbReference>
<dbReference type="STRING" id="686340.Metal_0375"/>
<evidence type="ECO:0000256" key="6">
    <source>
        <dbReference type="ARBA" id="ARBA00022989"/>
    </source>
</evidence>
<evidence type="ECO:0000256" key="7">
    <source>
        <dbReference type="ARBA" id="ARBA00023136"/>
    </source>
</evidence>
<evidence type="ECO:0000256" key="5">
    <source>
        <dbReference type="ARBA" id="ARBA00022692"/>
    </source>
</evidence>
<dbReference type="Proteomes" id="UP000005090">
    <property type="component" value="Chromosome"/>
</dbReference>
<feature type="transmembrane region" description="Helical" evidence="8">
    <location>
        <begin position="164"/>
        <end position="188"/>
    </location>
</feature>
<evidence type="ECO:0000256" key="8">
    <source>
        <dbReference type="SAM" id="Phobius"/>
    </source>
</evidence>
<feature type="transmembrane region" description="Helical" evidence="8">
    <location>
        <begin position="119"/>
        <end position="152"/>
    </location>
</feature>
<keyword evidence="7 8" id="KW-0472">Membrane</keyword>
<evidence type="ECO:0000256" key="2">
    <source>
        <dbReference type="ARBA" id="ARBA00022475"/>
    </source>
</evidence>